<name>A0A3R7LNB0_9RHOB</name>
<organism evidence="1 2">
    <name type="scientific">Paracoccus methylarcula</name>
    <dbReference type="NCBI Taxonomy" id="72022"/>
    <lineage>
        <taxon>Bacteria</taxon>
        <taxon>Pseudomonadati</taxon>
        <taxon>Pseudomonadota</taxon>
        <taxon>Alphaproteobacteria</taxon>
        <taxon>Rhodobacterales</taxon>
        <taxon>Paracoccaceae</taxon>
        <taxon>Paracoccus</taxon>
    </lineage>
</organism>
<reference evidence="1" key="1">
    <citation type="submission" date="2018-05" db="EMBL/GenBank/DDBJ databases">
        <title>Reclassification of Methylarcula marina and Methylarcula terricola as Paracoccus methylarcula sp.nov., comb.nov. and Paracoccus terricola comb.nov.</title>
        <authorList>
            <person name="Shmareva M.N."/>
            <person name="Doronina N.V."/>
            <person name="Vasilenko O.V."/>
            <person name="Tarlachkov S.V."/>
            <person name="Trotsenko Y.A."/>
        </authorList>
    </citation>
    <scope>NUCLEOTIDE SEQUENCE [LARGE SCALE GENOMIC DNA]</scope>
    <source>
        <strain evidence="1">VKM B-2159</strain>
    </source>
</reference>
<dbReference type="Pfam" id="PF04267">
    <property type="entry name" value="SoxD"/>
    <property type="match status" value="1"/>
</dbReference>
<comment type="caution">
    <text evidence="1">The sequence shown here is derived from an EMBL/GenBank/DDBJ whole genome shotgun (WGS) entry which is preliminary data.</text>
</comment>
<dbReference type="OrthoDB" id="5420070at2"/>
<protein>
    <submittedName>
        <fullName evidence="1">Sarcosine oxidase subunit delta</fullName>
    </submittedName>
</protein>
<keyword evidence="2" id="KW-1185">Reference proteome</keyword>
<dbReference type="Gene3D" id="3.30.2270.10">
    <property type="entry name" value="Folate-binding superfamily"/>
    <property type="match status" value="1"/>
</dbReference>
<dbReference type="RefSeq" id="WP_106692594.1">
    <property type="nucleotide sequence ID" value="NZ_PXNQ02000012.1"/>
</dbReference>
<evidence type="ECO:0000313" key="2">
    <source>
        <dbReference type="Proteomes" id="UP000238137"/>
    </source>
</evidence>
<gene>
    <name evidence="1" type="ORF">A7A09_017465</name>
</gene>
<dbReference type="EMBL" id="PXNQ02000012">
    <property type="protein sequence ID" value="RNF33222.1"/>
    <property type="molecule type" value="Genomic_DNA"/>
</dbReference>
<evidence type="ECO:0000313" key="1">
    <source>
        <dbReference type="EMBL" id="RNF33222.1"/>
    </source>
</evidence>
<dbReference type="Proteomes" id="UP000238137">
    <property type="component" value="Unassembled WGS sequence"/>
</dbReference>
<proteinExistence type="predicted"/>
<dbReference type="AlphaFoldDB" id="A0A3R7LNB0"/>
<sequence length="92" mass="10696">MRIPHPDLGLRDIEEFTCLGDACLCERPQASADHRDFCDYLYLRDNPAGPHRELWFHEHGDQSWLIVTRDTCTHEILSVEYADMRPTEGGRP</sequence>
<dbReference type="InterPro" id="IPR006279">
    <property type="entry name" value="SoxD"/>
</dbReference>
<dbReference type="GO" id="GO:0046653">
    <property type="term" value="P:tetrahydrofolate metabolic process"/>
    <property type="evidence" value="ECO:0007669"/>
    <property type="project" value="InterPro"/>
</dbReference>
<dbReference type="InterPro" id="IPR038561">
    <property type="entry name" value="SoxD_sf"/>
</dbReference>
<dbReference type="GO" id="GO:0008115">
    <property type="term" value="F:sarcosine oxidase activity"/>
    <property type="evidence" value="ECO:0007669"/>
    <property type="project" value="InterPro"/>
</dbReference>
<accession>A0A3R7LNB0</accession>